<dbReference type="InterPro" id="IPR009057">
    <property type="entry name" value="Homeodomain-like_sf"/>
</dbReference>
<dbReference type="PROSITE" id="PS50977">
    <property type="entry name" value="HTH_TETR_2"/>
    <property type="match status" value="1"/>
</dbReference>
<evidence type="ECO:0000256" key="4">
    <source>
        <dbReference type="PROSITE-ProRule" id="PRU00335"/>
    </source>
</evidence>
<dbReference type="Proteomes" id="UP000250462">
    <property type="component" value="Unassembled WGS sequence"/>
</dbReference>
<comment type="caution">
    <text evidence="6">The sequence shown here is derived from an EMBL/GenBank/DDBJ whole genome shotgun (WGS) entry which is preliminary data.</text>
</comment>
<keyword evidence="7" id="KW-1185">Reference proteome</keyword>
<keyword evidence="2 4" id="KW-0238">DNA-binding</keyword>
<dbReference type="InterPro" id="IPR011075">
    <property type="entry name" value="TetR_C"/>
</dbReference>
<dbReference type="PANTHER" id="PTHR30055:SF148">
    <property type="entry name" value="TETR-FAMILY TRANSCRIPTIONAL REGULATOR"/>
    <property type="match status" value="1"/>
</dbReference>
<dbReference type="OrthoDB" id="9796019at2"/>
<accession>A0A329QDZ1</accession>
<dbReference type="Gene3D" id="1.10.10.60">
    <property type="entry name" value="Homeodomain-like"/>
    <property type="match status" value="1"/>
</dbReference>
<name>A0A329QDZ1_9ACTN</name>
<feature type="DNA-binding region" description="H-T-H motif" evidence="4">
    <location>
        <begin position="42"/>
        <end position="61"/>
    </location>
</feature>
<evidence type="ECO:0000313" key="6">
    <source>
        <dbReference type="EMBL" id="RAW10221.1"/>
    </source>
</evidence>
<dbReference type="PRINTS" id="PR00455">
    <property type="entry name" value="HTHTETR"/>
</dbReference>
<gene>
    <name evidence="6" type="ORF">DPM12_19245</name>
</gene>
<reference evidence="6 7" key="1">
    <citation type="submission" date="2018-06" db="EMBL/GenBank/DDBJ databases">
        <title>Phytoactinopolyspora halophila sp. nov., a novel halophilic actinomycete isolated from a saline soil in China.</title>
        <authorList>
            <person name="Tang S.-K."/>
        </authorList>
    </citation>
    <scope>NUCLEOTIDE SEQUENCE [LARGE SCALE GENOMIC DNA]</scope>
    <source>
        <strain evidence="6 7">YIM 96934</strain>
    </source>
</reference>
<dbReference type="SUPFAM" id="SSF46689">
    <property type="entry name" value="Homeodomain-like"/>
    <property type="match status" value="1"/>
</dbReference>
<dbReference type="EMBL" id="QMIG01000028">
    <property type="protein sequence ID" value="RAW10221.1"/>
    <property type="molecule type" value="Genomic_DNA"/>
</dbReference>
<keyword evidence="3" id="KW-0804">Transcription</keyword>
<keyword evidence="1" id="KW-0805">Transcription regulation</keyword>
<dbReference type="InterPro" id="IPR001647">
    <property type="entry name" value="HTH_TetR"/>
</dbReference>
<dbReference type="RefSeq" id="WP_112259988.1">
    <property type="nucleotide sequence ID" value="NZ_QMIG01000028.1"/>
</dbReference>
<dbReference type="GO" id="GO:0003700">
    <property type="term" value="F:DNA-binding transcription factor activity"/>
    <property type="evidence" value="ECO:0007669"/>
    <property type="project" value="TreeGrafter"/>
</dbReference>
<protein>
    <submittedName>
        <fullName evidence="6">TetR family transcriptional regulator</fullName>
    </submittedName>
</protein>
<evidence type="ECO:0000256" key="3">
    <source>
        <dbReference type="ARBA" id="ARBA00023163"/>
    </source>
</evidence>
<evidence type="ECO:0000256" key="1">
    <source>
        <dbReference type="ARBA" id="ARBA00023015"/>
    </source>
</evidence>
<feature type="domain" description="HTH tetR-type" evidence="5">
    <location>
        <begin position="19"/>
        <end position="79"/>
    </location>
</feature>
<dbReference type="PANTHER" id="PTHR30055">
    <property type="entry name" value="HTH-TYPE TRANSCRIPTIONAL REGULATOR RUTR"/>
    <property type="match status" value="1"/>
</dbReference>
<dbReference type="GO" id="GO:0000976">
    <property type="term" value="F:transcription cis-regulatory region binding"/>
    <property type="evidence" value="ECO:0007669"/>
    <property type="project" value="TreeGrafter"/>
</dbReference>
<evidence type="ECO:0000259" key="5">
    <source>
        <dbReference type="PROSITE" id="PS50977"/>
    </source>
</evidence>
<proteinExistence type="predicted"/>
<dbReference type="AlphaFoldDB" id="A0A329QDZ1"/>
<dbReference type="Pfam" id="PF00440">
    <property type="entry name" value="TetR_N"/>
    <property type="match status" value="1"/>
</dbReference>
<dbReference type="Gene3D" id="1.10.357.10">
    <property type="entry name" value="Tetracycline Repressor, domain 2"/>
    <property type="match status" value="1"/>
</dbReference>
<evidence type="ECO:0000256" key="2">
    <source>
        <dbReference type="ARBA" id="ARBA00023125"/>
    </source>
</evidence>
<evidence type="ECO:0000313" key="7">
    <source>
        <dbReference type="Proteomes" id="UP000250462"/>
    </source>
</evidence>
<sequence>MASTSERALTQKRPGGRSARVRAAVLKATLEELVAVGYGLLTIEGVAERAGVHKTTIYRRWGDRETLVLEAMLERGSREVPIPDTGSLRQDLLEYGRAVLASSMEPEVEAVVRAVAAIGDSDPRVAEAARTFWRTRFALASRMIERATERGEIPPPPDAALIAEMVIAPIYFRMLVSRERMDSEFMERVADLAAEVAGAQR</sequence>
<organism evidence="6 7">
    <name type="scientific">Phytoactinopolyspora halophila</name>
    <dbReference type="NCBI Taxonomy" id="1981511"/>
    <lineage>
        <taxon>Bacteria</taxon>
        <taxon>Bacillati</taxon>
        <taxon>Actinomycetota</taxon>
        <taxon>Actinomycetes</taxon>
        <taxon>Jiangellales</taxon>
        <taxon>Jiangellaceae</taxon>
        <taxon>Phytoactinopolyspora</taxon>
    </lineage>
</organism>
<dbReference type="SUPFAM" id="SSF48498">
    <property type="entry name" value="Tetracyclin repressor-like, C-terminal domain"/>
    <property type="match status" value="1"/>
</dbReference>
<dbReference type="Pfam" id="PF16859">
    <property type="entry name" value="TetR_C_11"/>
    <property type="match status" value="1"/>
</dbReference>
<dbReference type="InterPro" id="IPR036271">
    <property type="entry name" value="Tet_transcr_reg_TetR-rel_C_sf"/>
</dbReference>
<dbReference type="InterPro" id="IPR050109">
    <property type="entry name" value="HTH-type_TetR-like_transc_reg"/>
</dbReference>